<evidence type="ECO:0000256" key="2">
    <source>
        <dbReference type="ARBA" id="ARBA00023203"/>
    </source>
</evidence>
<reference evidence="3 4" key="1">
    <citation type="journal article" date="2014" name="Nat. Genet.">
        <title>Whole-genome sequence of a flatfish provides insights into ZW sex chromosome evolution and adaptation to a benthic lifestyle.</title>
        <authorList>
            <person name="Chen S."/>
            <person name="Zhang G."/>
            <person name="Shao C."/>
            <person name="Huang Q."/>
            <person name="Liu G."/>
            <person name="Zhang P."/>
            <person name="Song W."/>
            <person name="An N."/>
            <person name="Chalopin D."/>
            <person name="Volff J.N."/>
            <person name="Hong Y."/>
            <person name="Li Q."/>
            <person name="Sha Z."/>
            <person name="Zhou H."/>
            <person name="Xie M."/>
            <person name="Yu Q."/>
            <person name="Liu Y."/>
            <person name="Xiang H."/>
            <person name="Wang N."/>
            <person name="Wu K."/>
            <person name="Yang C."/>
            <person name="Zhou Q."/>
            <person name="Liao X."/>
            <person name="Yang L."/>
            <person name="Hu Q."/>
            <person name="Zhang J."/>
            <person name="Meng L."/>
            <person name="Jin L."/>
            <person name="Tian Y."/>
            <person name="Lian J."/>
            <person name="Yang J."/>
            <person name="Miao G."/>
            <person name="Liu S."/>
            <person name="Liang Z."/>
            <person name="Yan F."/>
            <person name="Li Y."/>
            <person name="Sun B."/>
            <person name="Zhang H."/>
            <person name="Zhang J."/>
            <person name="Zhu Y."/>
            <person name="Du M."/>
            <person name="Zhao Y."/>
            <person name="Schartl M."/>
            <person name="Tang Q."/>
            <person name="Wang J."/>
        </authorList>
    </citation>
    <scope>NUCLEOTIDE SEQUENCE</scope>
</reference>
<dbReference type="SUPFAM" id="SSF46966">
    <property type="entry name" value="Spectrin repeat"/>
    <property type="match status" value="1"/>
</dbReference>
<accession>A0A3P8VQ27</accession>
<dbReference type="InterPro" id="IPR002017">
    <property type="entry name" value="Spectrin_repeat"/>
</dbReference>
<sequence length="175" mass="20595">MKLLRSFSAHRMKRSVSSLSREKSAHVQSKLRALLQRRDRIKELSVKRRQELELSRMLCIFNRDVAQRMLKMTEAGKAELSDLQTKMKLLQKHQVFEAEILAHSEIINNELVSLFHPKSKEVKKSTAALKLLWEELRNAVASRGIALEANRDFLEFLQKVEKVEAWIRHKVRRRL</sequence>
<dbReference type="AlphaFoldDB" id="A0A3P8VQ27"/>
<evidence type="ECO:0000313" key="3">
    <source>
        <dbReference type="Ensembl" id="ENSCSEP00000017338.1"/>
    </source>
</evidence>
<keyword evidence="4" id="KW-1185">Reference proteome</keyword>
<dbReference type="PANTHER" id="PTHR11915">
    <property type="entry name" value="SPECTRIN/FILAMIN RELATED CYTOSKELETAL PROTEIN"/>
    <property type="match status" value="1"/>
</dbReference>
<reference evidence="3" key="3">
    <citation type="submission" date="2025-09" db="UniProtKB">
        <authorList>
            <consortium name="Ensembl"/>
        </authorList>
    </citation>
    <scope>IDENTIFICATION</scope>
</reference>
<dbReference type="InParanoid" id="A0A3P8VQ27"/>
<evidence type="ECO:0000313" key="4">
    <source>
        <dbReference type="Proteomes" id="UP000265120"/>
    </source>
</evidence>
<dbReference type="Gene3D" id="1.20.58.60">
    <property type="match status" value="2"/>
</dbReference>
<dbReference type="InterPro" id="IPR018159">
    <property type="entry name" value="Spectrin/alpha-actinin"/>
</dbReference>
<reference evidence="3" key="2">
    <citation type="submission" date="2025-08" db="UniProtKB">
        <authorList>
            <consortium name="Ensembl"/>
        </authorList>
    </citation>
    <scope>IDENTIFICATION</scope>
</reference>
<keyword evidence="2" id="KW-0009">Actin-binding</keyword>
<dbReference type="STRING" id="244447.ENSCSEP00000017338"/>
<dbReference type="Proteomes" id="UP000265120">
    <property type="component" value="Chromosome 1"/>
</dbReference>
<proteinExistence type="predicted"/>
<evidence type="ECO:0000256" key="1">
    <source>
        <dbReference type="ARBA" id="ARBA00022737"/>
    </source>
</evidence>
<organism evidence="3 4">
    <name type="scientific">Cynoglossus semilaevis</name>
    <name type="common">Tongue sole</name>
    <dbReference type="NCBI Taxonomy" id="244447"/>
    <lineage>
        <taxon>Eukaryota</taxon>
        <taxon>Metazoa</taxon>
        <taxon>Chordata</taxon>
        <taxon>Craniata</taxon>
        <taxon>Vertebrata</taxon>
        <taxon>Euteleostomi</taxon>
        <taxon>Actinopterygii</taxon>
        <taxon>Neopterygii</taxon>
        <taxon>Teleostei</taxon>
        <taxon>Neoteleostei</taxon>
        <taxon>Acanthomorphata</taxon>
        <taxon>Carangaria</taxon>
        <taxon>Pleuronectiformes</taxon>
        <taxon>Pleuronectoidei</taxon>
        <taxon>Cynoglossidae</taxon>
        <taxon>Cynoglossinae</taxon>
        <taxon>Cynoglossus</taxon>
    </lineage>
</organism>
<name>A0A3P8VQ27_CYNSE</name>
<protein>
    <submittedName>
        <fullName evidence="3">Uncharacterized protein</fullName>
    </submittedName>
</protein>
<dbReference type="SMART" id="SM00150">
    <property type="entry name" value="SPEC"/>
    <property type="match status" value="1"/>
</dbReference>
<dbReference type="GO" id="GO:0003779">
    <property type="term" value="F:actin binding"/>
    <property type="evidence" value="ECO:0007669"/>
    <property type="project" value="UniProtKB-KW"/>
</dbReference>
<dbReference type="Pfam" id="PF00435">
    <property type="entry name" value="Spectrin"/>
    <property type="match status" value="1"/>
</dbReference>
<keyword evidence="1" id="KW-0677">Repeat</keyword>
<dbReference type="Ensembl" id="ENSCSET00000017554.1">
    <property type="protein sequence ID" value="ENSCSEP00000017338.1"/>
    <property type="gene ID" value="ENSCSEG00000011116.1"/>
</dbReference>